<keyword evidence="2 3" id="KW-0694">RNA-binding</keyword>
<dbReference type="CDD" id="cd00590">
    <property type="entry name" value="RRM_SF"/>
    <property type="match status" value="1"/>
</dbReference>
<gene>
    <name evidence="6" type="ORF">BDV28DRAFT_137164</name>
</gene>
<feature type="region of interest" description="Disordered" evidence="4">
    <location>
        <begin position="285"/>
        <end position="317"/>
    </location>
</feature>
<feature type="region of interest" description="Disordered" evidence="4">
    <location>
        <begin position="45"/>
        <end position="64"/>
    </location>
</feature>
<dbReference type="Gene3D" id="3.30.70.330">
    <property type="match status" value="2"/>
</dbReference>
<organism evidence="6 7">
    <name type="scientific">Aspergillus coremiiformis</name>
    <dbReference type="NCBI Taxonomy" id="138285"/>
    <lineage>
        <taxon>Eukaryota</taxon>
        <taxon>Fungi</taxon>
        <taxon>Dikarya</taxon>
        <taxon>Ascomycota</taxon>
        <taxon>Pezizomycotina</taxon>
        <taxon>Eurotiomycetes</taxon>
        <taxon>Eurotiomycetidae</taxon>
        <taxon>Eurotiales</taxon>
        <taxon>Aspergillaceae</taxon>
        <taxon>Aspergillus</taxon>
        <taxon>Aspergillus subgen. Circumdati</taxon>
    </lineage>
</organism>
<dbReference type="InterPro" id="IPR035979">
    <property type="entry name" value="RBD_domain_sf"/>
</dbReference>
<feature type="region of interest" description="Disordered" evidence="4">
    <location>
        <begin position="80"/>
        <end position="106"/>
    </location>
</feature>
<dbReference type="PROSITE" id="PS50102">
    <property type="entry name" value="RRM"/>
    <property type="match status" value="2"/>
</dbReference>
<evidence type="ECO:0000259" key="5">
    <source>
        <dbReference type="PROSITE" id="PS50102"/>
    </source>
</evidence>
<accession>A0A5N6Z2T9</accession>
<dbReference type="SMART" id="SM00360">
    <property type="entry name" value="RRM"/>
    <property type="match status" value="2"/>
</dbReference>
<dbReference type="EMBL" id="ML739172">
    <property type="protein sequence ID" value="KAE8351413.1"/>
    <property type="molecule type" value="Genomic_DNA"/>
</dbReference>
<keyword evidence="1" id="KW-0677">Repeat</keyword>
<dbReference type="InterPro" id="IPR012677">
    <property type="entry name" value="Nucleotide-bd_a/b_plait_sf"/>
</dbReference>
<keyword evidence="7" id="KW-1185">Reference proteome</keyword>
<dbReference type="PANTHER" id="PTHR23236:SF119">
    <property type="entry name" value="NUCLEAR RNA-BINDING PROTEIN SART-3"/>
    <property type="match status" value="1"/>
</dbReference>
<feature type="compositionally biased region" description="Basic and acidic residues" evidence="4">
    <location>
        <begin position="285"/>
        <end position="294"/>
    </location>
</feature>
<dbReference type="SUPFAM" id="SSF54928">
    <property type="entry name" value="RNA-binding domain, RBD"/>
    <property type="match status" value="2"/>
</dbReference>
<reference evidence="7" key="1">
    <citation type="submission" date="2019-04" db="EMBL/GenBank/DDBJ databases">
        <title>Friends and foes A comparative genomics studyof 23 Aspergillus species from section Flavi.</title>
        <authorList>
            <consortium name="DOE Joint Genome Institute"/>
            <person name="Kjaerbolling I."/>
            <person name="Vesth T."/>
            <person name="Frisvad J.C."/>
            <person name="Nybo J.L."/>
            <person name="Theobald S."/>
            <person name="Kildgaard S."/>
            <person name="Isbrandt T."/>
            <person name="Kuo A."/>
            <person name="Sato A."/>
            <person name="Lyhne E.K."/>
            <person name="Kogle M.E."/>
            <person name="Wiebenga A."/>
            <person name="Kun R.S."/>
            <person name="Lubbers R.J."/>
            <person name="Makela M.R."/>
            <person name="Barry K."/>
            <person name="Chovatia M."/>
            <person name="Clum A."/>
            <person name="Daum C."/>
            <person name="Haridas S."/>
            <person name="He G."/>
            <person name="LaButti K."/>
            <person name="Lipzen A."/>
            <person name="Mondo S."/>
            <person name="Riley R."/>
            <person name="Salamov A."/>
            <person name="Simmons B.A."/>
            <person name="Magnuson J.K."/>
            <person name="Henrissat B."/>
            <person name="Mortensen U.H."/>
            <person name="Larsen T.O."/>
            <person name="Devries R.P."/>
            <person name="Grigoriev I.V."/>
            <person name="Machida M."/>
            <person name="Baker S.E."/>
            <person name="Andersen M.R."/>
        </authorList>
    </citation>
    <scope>NUCLEOTIDE SEQUENCE [LARGE SCALE GENOMIC DNA]</scope>
    <source>
        <strain evidence="7">CBS 553.77</strain>
    </source>
</reference>
<dbReference type="InterPro" id="IPR000504">
    <property type="entry name" value="RRM_dom"/>
</dbReference>
<proteinExistence type="predicted"/>
<sequence length="317" mass="35841">MHCFRRAAFRLLASTPRSTWATPSRPSRIAIPRQTSQFLLQSRWNSQHVPSEDRSAKKDAAATDNDEQLIQAAVDYMEGTPAPANETENYVSAEQEAPEEPVDNAPKRQERLRLLNKEPEPKETIYIGNLFYDVTAEDLRYQMEKYGVVENVSITYDNRGMSKGFGYVQFDSINSARRAIDAMHMRLYEGRRVILSFARNSIIKPPRVLQSPSRTLYVGNLPFSLTDRDINLLFQDIINVVDVRVSIDRRTGLFKGFAHVEFLNTDSARMGMEVLSRKAPDGRRLRVDYSDSNKKAVRGGGSSARHSSTRGSSDGDS</sequence>
<evidence type="ECO:0000256" key="2">
    <source>
        <dbReference type="ARBA" id="ARBA00022884"/>
    </source>
</evidence>
<feature type="compositionally biased region" description="Basic and acidic residues" evidence="4">
    <location>
        <begin position="50"/>
        <end position="61"/>
    </location>
</feature>
<feature type="compositionally biased region" description="Low complexity" evidence="4">
    <location>
        <begin position="303"/>
        <end position="317"/>
    </location>
</feature>
<evidence type="ECO:0000313" key="6">
    <source>
        <dbReference type="EMBL" id="KAE8351413.1"/>
    </source>
</evidence>
<evidence type="ECO:0000256" key="3">
    <source>
        <dbReference type="PROSITE-ProRule" id="PRU00176"/>
    </source>
</evidence>
<feature type="domain" description="RRM" evidence="5">
    <location>
        <begin position="123"/>
        <end position="200"/>
    </location>
</feature>
<evidence type="ECO:0000313" key="7">
    <source>
        <dbReference type="Proteomes" id="UP000327118"/>
    </source>
</evidence>
<protein>
    <recommendedName>
        <fullName evidence="5">RRM domain-containing protein</fullName>
    </recommendedName>
</protein>
<dbReference type="Proteomes" id="UP000327118">
    <property type="component" value="Unassembled WGS sequence"/>
</dbReference>
<dbReference type="AlphaFoldDB" id="A0A5N6Z2T9"/>
<dbReference type="OrthoDB" id="6730379at2759"/>
<evidence type="ECO:0000256" key="4">
    <source>
        <dbReference type="SAM" id="MobiDB-lite"/>
    </source>
</evidence>
<dbReference type="GO" id="GO:0003723">
    <property type="term" value="F:RNA binding"/>
    <property type="evidence" value="ECO:0007669"/>
    <property type="project" value="UniProtKB-UniRule"/>
</dbReference>
<name>A0A5N6Z2T9_9EURO</name>
<dbReference type="Pfam" id="PF00076">
    <property type="entry name" value="RRM_1"/>
    <property type="match status" value="2"/>
</dbReference>
<feature type="domain" description="RRM" evidence="5">
    <location>
        <begin position="214"/>
        <end position="292"/>
    </location>
</feature>
<evidence type="ECO:0000256" key="1">
    <source>
        <dbReference type="ARBA" id="ARBA00022737"/>
    </source>
</evidence>
<dbReference type="PANTHER" id="PTHR23236">
    <property type="entry name" value="EUKARYOTIC TRANSLATION INITIATION FACTOR 4B/4H"/>
    <property type="match status" value="1"/>
</dbReference>